<dbReference type="Pfam" id="PF05936">
    <property type="entry name" value="T6SS_VasE"/>
    <property type="match status" value="1"/>
</dbReference>
<proteinExistence type="predicted"/>
<organism evidence="1 2">
    <name type="scientific">Campylobacter avium LMG 24591</name>
    <dbReference type="NCBI Taxonomy" id="522484"/>
    <lineage>
        <taxon>Bacteria</taxon>
        <taxon>Pseudomonadati</taxon>
        <taxon>Campylobacterota</taxon>
        <taxon>Epsilonproteobacteria</taxon>
        <taxon>Campylobacterales</taxon>
        <taxon>Campylobacteraceae</taxon>
        <taxon>Campylobacter</taxon>
    </lineage>
</organism>
<evidence type="ECO:0000313" key="2">
    <source>
        <dbReference type="Proteomes" id="UP000201169"/>
    </source>
</evidence>
<dbReference type="Proteomes" id="UP000201169">
    <property type="component" value="Chromosome"/>
</dbReference>
<sequence length="449" mass="52543">MFKEYIHWSDGLFLQPHHFQQMQNSIFDNSRALFRLCNFYHYGFIDCEIKEELLDDLRIGLRKFSAIMPNGVELSMPGNAVLKNCDIDVDSCLDKDNFLLYLALPVYSENEPNLNSKIEQNKLYSTKEYIVNDENTGNNEISLLKRVYNVKLSTDNKDENYIYLPVCRLFWISRNVNSPRIGIDKRYCPPFFVISSDCVLKEYLLELLHLIRKKINHIKEDLRSFGYSTERIIGDNLFNTMQLRLLNSYEPYISSTLQTDKISPFEMYLKLRSFLGELCALFPLSNKDEVLEYDHNNLMEVFSDLFTNIRSVLSMGGYLDYIQYDFTLNDDHYTSVFKLDDVKNSNEFYICINTSSNVDAVKLAVEQGDNFKLLAKSELENRTRGVKLKELRNPPRYLPAVRDGLFFKIIPNQAWDNICKEACAVIDLLPEMFADFKASLFFVYNKEEE</sequence>
<dbReference type="EMBL" id="CP022347">
    <property type="protein sequence ID" value="ASQ30493.1"/>
    <property type="molecule type" value="Genomic_DNA"/>
</dbReference>
<name>A0A222MWY5_9BACT</name>
<dbReference type="InterPro" id="IPR010263">
    <property type="entry name" value="T6SS_TssK"/>
</dbReference>
<dbReference type="AlphaFoldDB" id="A0A222MWY5"/>
<dbReference type="PANTHER" id="PTHR35566">
    <property type="entry name" value="BLR3599 PROTEIN"/>
    <property type="match status" value="1"/>
</dbReference>
<dbReference type="RefSeq" id="WP_245807435.1">
    <property type="nucleotide sequence ID" value="NZ_CP022347.1"/>
</dbReference>
<dbReference type="NCBIfam" id="TIGR03353">
    <property type="entry name" value="VI_chp_4"/>
    <property type="match status" value="1"/>
</dbReference>
<reference evidence="1 2" key="1">
    <citation type="submission" date="2017-07" db="EMBL/GenBank/DDBJ databases">
        <title>Analysis of two Campylobacter avium genomes and identification of a novel hippuricase gene.</title>
        <authorList>
            <person name="Miller W.G."/>
            <person name="Chapman M.H."/>
            <person name="Yee E."/>
            <person name="Revez J."/>
            <person name="Bono J.L."/>
            <person name="Rossi M."/>
        </authorList>
    </citation>
    <scope>NUCLEOTIDE SEQUENCE [LARGE SCALE GENOMIC DNA]</scope>
    <source>
        <strain evidence="1 2">LMG 24591</strain>
    </source>
</reference>
<gene>
    <name evidence="1" type="ORF">CAV_0829</name>
</gene>
<accession>A0A222MWY5</accession>
<keyword evidence="2" id="KW-1185">Reference proteome</keyword>
<protein>
    <submittedName>
        <fullName evidence="1">Type VI secretion system, ImpJ protein</fullName>
    </submittedName>
</protein>
<evidence type="ECO:0000313" key="1">
    <source>
        <dbReference type="EMBL" id="ASQ30493.1"/>
    </source>
</evidence>
<dbReference type="PANTHER" id="PTHR35566:SF1">
    <property type="entry name" value="TYPE VI SECRETION SYSTEM BASEPLATE COMPONENT TSSK1"/>
    <property type="match status" value="1"/>
</dbReference>
<dbReference type="KEGG" id="cavi:CAV_0829"/>